<dbReference type="Pfam" id="PF01823">
    <property type="entry name" value="MACPF"/>
    <property type="match status" value="1"/>
</dbReference>
<gene>
    <name evidence="2" type="ORF">SAMN05661053_0019</name>
</gene>
<dbReference type="RefSeq" id="WP_109571654.1">
    <property type="nucleotide sequence ID" value="NZ_UHJL01000001.1"/>
</dbReference>
<evidence type="ECO:0000313" key="2">
    <source>
        <dbReference type="EMBL" id="SUQ18800.1"/>
    </source>
</evidence>
<dbReference type="PROSITE" id="PS51412">
    <property type="entry name" value="MACPF_2"/>
    <property type="match status" value="1"/>
</dbReference>
<evidence type="ECO:0000313" key="3">
    <source>
        <dbReference type="Proteomes" id="UP000255423"/>
    </source>
</evidence>
<proteinExistence type="predicted"/>
<dbReference type="PROSITE" id="PS51257">
    <property type="entry name" value="PROKAR_LIPOPROTEIN"/>
    <property type="match status" value="1"/>
</dbReference>
<protein>
    <submittedName>
        <fullName evidence="2">MAC/Perforin domain-containing protein</fullName>
    </submittedName>
</protein>
<sequence length="458" mass="50982">MNYSKTQKFSVEFSLICAMTAGLVACSDSDSPSGGTVNSIAVEVSGKTAGDTLVFDMMDSTYDIKIVADGKWKIEDETKFIQSISPKSGEGDATIKIRVGMNDMEDRFSGNLRFVYPEDTSLNKTITVVQKYSGDYADNASVLSKSNKIYAVGYGYDALTGAYADYGSLKAEIFDTKTLIENEVISQSPTNVKVDFFRWYGSDFYEYDEWLDEWGGISFDKGWFSGEYEAAFTDWTYENEFYELAVAYVNVAVTSVDFEEGDLDDVITDNMKTSAYNAINGLDKKFPSDNAGFKKLIQRYGTHVVLGATLGGRIRQAMASEHAYKFELIDYVEAEYGNAFNAEAFVDEDVYESYEEEYDELNIKVTVSGGDADKALKITDSKILKKDDVNAWKSSLAENATLIDFSGKRLLPLYELIDESLGKEAVDRKKKLKDYMDGSSILSDFGVVAPTKTEKKDS</sequence>
<dbReference type="InterPro" id="IPR020864">
    <property type="entry name" value="MACPF"/>
</dbReference>
<organism evidence="2 3">
    <name type="scientific">Fibrobacter succinogenes</name>
    <name type="common">Bacteroides succinogenes</name>
    <dbReference type="NCBI Taxonomy" id="833"/>
    <lineage>
        <taxon>Bacteria</taxon>
        <taxon>Pseudomonadati</taxon>
        <taxon>Fibrobacterota</taxon>
        <taxon>Fibrobacteria</taxon>
        <taxon>Fibrobacterales</taxon>
        <taxon>Fibrobacteraceae</taxon>
        <taxon>Fibrobacter</taxon>
    </lineage>
</organism>
<dbReference type="SMART" id="SM00457">
    <property type="entry name" value="MACPF"/>
    <property type="match status" value="1"/>
</dbReference>
<name>A0A380RTD5_FIBSU</name>
<dbReference type="Gene3D" id="2.60.40.10">
    <property type="entry name" value="Immunoglobulins"/>
    <property type="match status" value="1"/>
</dbReference>
<evidence type="ECO:0000259" key="1">
    <source>
        <dbReference type="PROSITE" id="PS51412"/>
    </source>
</evidence>
<dbReference type="InterPro" id="IPR024361">
    <property type="entry name" value="BACON"/>
</dbReference>
<dbReference type="InterPro" id="IPR013783">
    <property type="entry name" value="Ig-like_fold"/>
</dbReference>
<accession>A0A380RTD5</accession>
<dbReference type="CDD" id="cd14948">
    <property type="entry name" value="BACON"/>
    <property type="match status" value="1"/>
</dbReference>
<dbReference type="EMBL" id="UHJL01000001">
    <property type="protein sequence ID" value="SUQ18800.1"/>
    <property type="molecule type" value="Genomic_DNA"/>
</dbReference>
<dbReference type="AlphaFoldDB" id="A0A380RTD5"/>
<feature type="domain" description="MACPF" evidence="1">
    <location>
        <begin position="115"/>
        <end position="443"/>
    </location>
</feature>
<reference evidence="2 3" key="1">
    <citation type="submission" date="2017-08" db="EMBL/GenBank/DDBJ databases">
        <authorList>
            <person name="de Groot N.N."/>
        </authorList>
    </citation>
    <scope>NUCLEOTIDE SEQUENCE [LARGE SCALE GENOMIC DNA]</scope>
    <source>
        <strain evidence="2 3">HM2</strain>
    </source>
</reference>
<dbReference type="Proteomes" id="UP000255423">
    <property type="component" value="Unassembled WGS sequence"/>
</dbReference>